<dbReference type="GO" id="GO:0007131">
    <property type="term" value="P:reciprocal meiotic recombination"/>
    <property type="evidence" value="ECO:0007669"/>
    <property type="project" value="TreeGrafter"/>
</dbReference>
<feature type="transmembrane region" description="Helical" evidence="7">
    <location>
        <begin position="327"/>
        <end position="344"/>
    </location>
</feature>
<evidence type="ECO:0000256" key="6">
    <source>
        <dbReference type="SAM" id="MobiDB-lite"/>
    </source>
</evidence>
<dbReference type="InterPro" id="IPR036187">
    <property type="entry name" value="DNA_mismatch_repair_MutS_sf"/>
</dbReference>
<feature type="domain" description="MAGE" evidence="8">
    <location>
        <begin position="433"/>
        <end position="635"/>
    </location>
</feature>
<protein>
    <recommendedName>
        <fullName evidence="8">MAGE domain-containing protein</fullName>
    </recommendedName>
</protein>
<evidence type="ECO:0000256" key="2">
    <source>
        <dbReference type="ARBA" id="ARBA00022741"/>
    </source>
</evidence>
<keyword evidence="7" id="KW-1133">Transmembrane helix</keyword>
<reference evidence="9" key="1">
    <citation type="journal article" date="2020" name="J Insects Food Feed">
        <title>The yellow mealworm (Tenebrio molitor) genome: a resource for the emerging insects as food and feed industry.</title>
        <authorList>
            <person name="Eriksson T."/>
            <person name="Andere A."/>
            <person name="Kelstrup H."/>
            <person name="Emery V."/>
            <person name="Picard C."/>
        </authorList>
    </citation>
    <scope>NUCLEOTIDE SEQUENCE</scope>
    <source>
        <strain evidence="9">Stoneville</strain>
        <tissue evidence="9">Whole head</tissue>
    </source>
</reference>
<dbReference type="GO" id="GO:0006298">
    <property type="term" value="P:mismatch repair"/>
    <property type="evidence" value="ECO:0007669"/>
    <property type="project" value="InterPro"/>
</dbReference>
<dbReference type="InterPro" id="IPR007696">
    <property type="entry name" value="DNA_mismatch_repair_MutS_core"/>
</dbReference>
<feature type="region of interest" description="Disordered" evidence="6">
    <location>
        <begin position="1810"/>
        <end position="1830"/>
    </location>
</feature>
<dbReference type="GO" id="GO:0022857">
    <property type="term" value="F:transmembrane transporter activity"/>
    <property type="evidence" value="ECO:0007669"/>
    <property type="project" value="InterPro"/>
</dbReference>
<keyword evidence="7" id="KW-0812">Transmembrane</keyword>
<dbReference type="GO" id="GO:0005524">
    <property type="term" value="F:ATP binding"/>
    <property type="evidence" value="ECO:0007669"/>
    <property type="project" value="UniProtKB-KW"/>
</dbReference>
<dbReference type="Pfam" id="PF01454">
    <property type="entry name" value="MAGE"/>
    <property type="match status" value="1"/>
</dbReference>
<feature type="compositionally biased region" description="Polar residues" evidence="6">
    <location>
        <begin position="1810"/>
        <end position="1825"/>
    </location>
</feature>
<dbReference type="Proteomes" id="UP000719412">
    <property type="component" value="Unassembled WGS sequence"/>
</dbReference>
<dbReference type="SMART" id="SM00533">
    <property type="entry name" value="MUTSd"/>
    <property type="match status" value="1"/>
</dbReference>
<dbReference type="InterPro" id="IPR027417">
    <property type="entry name" value="P-loop_NTPase"/>
</dbReference>
<keyword evidence="5" id="KW-0469">Meiosis</keyword>
<dbReference type="InterPro" id="IPR041899">
    <property type="entry name" value="MAGE_WH2"/>
</dbReference>
<dbReference type="SUPFAM" id="SSF103473">
    <property type="entry name" value="MFS general substrate transporter"/>
    <property type="match status" value="1"/>
</dbReference>
<feature type="compositionally biased region" description="Basic and acidic residues" evidence="6">
    <location>
        <begin position="1689"/>
        <end position="1704"/>
    </location>
</feature>
<dbReference type="Gene3D" id="3.30.420.110">
    <property type="entry name" value="MutS, connector domain"/>
    <property type="match status" value="1"/>
</dbReference>
<dbReference type="GO" id="GO:0030983">
    <property type="term" value="F:mismatched DNA binding"/>
    <property type="evidence" value="ECO:0007669"/>
    <property type="project" value="InterPro"/>
</dbReference>
<feature type="transmembrane region" description="Helical" evidence="7">
    <location>
        <begin position="66"/>
        <end position="85"/>
    </location>
</feature>
<dbReference type="SUPFAM" id="SSF53150">
    <property type="entry name" value="DNA repair protein MutS, domain II"/>
    <property type="match status" value="1"/>
</dbReference>
<dbReference type="InterPro" id="IPR011701">
    <property type="entry name" value="MFS"/>
</dbReference>
<dbReference type="InterPro" id="IPR041898">
    <property type="entry name" value="MAGE_WH1"/>
</dbReference>
<feature type="transmembrane region" description="Helical" evidence="7">
    <location>
        <begin position="254"/>
        <end position="273"/>
    </location>
</feature>
<accession>A0A8J6HPQ3</accession>
<feature type="region of interest" description="Disordered" evidence="6">
    <location>
        <begin position="1583"/>
        <end position="1610"/>
    </location>
</feature>
<gene>
    <name evidence="9" type="ORF">GEV33_005409</name>
</gene>
<dbReference type="GO" id="GO:0140664">
    <property type="term" value="F:ATP-dependent DNA damage sensor activity"/>
    <property type="evidence" value="ECO:0007669"/>
    <property type="project" value="InterPro"/>
</dbReference>
<feature type="transmembrane region" description="Helical" evidence="7">
    <location>
        <begin position="20"/>
        <end position="46"/>
    </location>
</feature>
<dbReference type="SUPFAM" id="SSF48334">
    <property type="entry name" value="DNA repair protein MutS, domain III"/>
    <property type="match status" value="1"/>
</dbReference>
<dbReference type="Pfam" id="PF07690">
    <property type="entry name" value="MFS_1"/>
    <property type="match status" value="1"/>
</dbReference>
<feature type="region of interest" description="Disordered" evidence="6">
    <location>
        <begin position="1682"/>
        <end position="1710"/>
    </location>
</feature>
<dbReference type="Pfam" id="PF00488">
    <property type="entry name" value="MutS_V"/>
    <property type="match status" value="1"/>
</dbReference>
<feature type="transmembrane region" description="Helical" evidence="7">
    <location>
        <begin position="177"/>
        <end position="197"/>
    </location>
</feature>
<dbReference type="Pfam" id="PF05192">
    <property type="entry name" value="MutS_III"/>
    <property type="match status" value="1"/>
</dbReference>
<evidence type="ECO:0000313" key="10">
    <source>
        <dbReference type="Proteomes" id="UP000719412"/>
    </source>
</evidence>
<reference evidence="9" key="2">
    <citation type="submission" date="2021-08" db="EMBL/GenBank/DDBJ databases">
        <authorList>
            <person name="Eriksson T."/>
        </authorList>
    </citation>
    <scope>NUCLEOTIDE SEQUENCE</scope>
    <source>
        <strain evidence="9">Stoneville</strain>
        <tissue evidence="9">Whole head</tissue>
    </source>
</reference>
<dbReference type="PANTHER" id="PTHR11361:SF21">
    <property type="entry name" value="MUTS PROTEIN HOMOLOG 4"/>
    <property type="match status" value="1"/>
</dbReference>
<dbReference type="InterPro" id="IPR007860">
    <property type="entry name" value="DNA_mmatch_repair_MutS_con_dom"/>
</dbReference>
<evidence type="ECO:0000256" key="5">
    <source>
        <dbReference type="ARBA" id="ARBA00023254"/>
    </source>
</evidence>
<comment type="caution">
    <text evidence="9">The sequence shown here is derived from an EMBL/GenBank/DDBJ whole genome shotgun (WGS) entry which is preliminary data.</text>
</comment>
<dbReference type="InterPro" id="IPR045076">
    <property type="entry name" value="MutS"/>
</dbReference>
<dbReference type="SMART" id="SM01373">
    <property type="entry name" value="MAGE"/>
    <property type="match status" value="1"/>
</dbReference>
<dbReference type="Gene3D" id="1.10.1420.10">
    <property type="match status" value="2"/>
</dbReference>
<keyword evidence="4" id="KW-0238">DNA-binding</keyword>
<dbReference type="Gene3D" id="1.20.1250.20">
    <property type="entry name" value="MFS general substrate transporter like domains"/>
    <property type="match status" value="1"/>
</dbReference>
<proteinExistence type="inferred from homology"/>
<dbReference type="Gene3D" id="3.40.50.300">
    <property type="entry name" value="P-loop containing nucleotide triphosphate hydrolases"/>
    <property type="match status" value="1"/>
</dbReference>
<dbReference type="FunFam" id="1.10.10.1210:FF:000001">
    <property type="entry name" value="melanoma-associated antigen D1"/>
    <property type="match status" value="1"/>
</dbReference>
<evidence type="ECO:0000256" key="1">
    <source>
        <dbReference type="ARBA" id="ARBA00006271"/>
    </source>
</evidence>
<feature type="transmembrane region" description="Helical" evidence="7">
    <location>
        <begin position="149"/>
        <end position="171"/>
    </location>
</feature>
<feature type="transmembrane region" description="Helical" evidence="7">
    <location>
        <begin position="293"/>
        <end position="315"/>
    </location>
</feature>
<evidence type="ECO:0000259" key="8">
    <source>
        <dbReference type="PROSITE" id="PS50838"/>
    </source>
</evidence>
<dbReference type="InterPro" id="IPR036259">
    <property type="entry name" value="MFS_trans_sf"/>
</dbReference>
<keyword evidence="10" id="KW-1185">Reference proteome</keyword>
<keyword evidence="7" id="KW-0472">Membrane</keyword>
<dbReference type="SMART" id="SM00534">
    <property type="entry name" value="MUTSac"/>
    <property type="match status" value="1"/>
</dbReference>
<keyword evidence="2" id="KW-0547">Nucleotide-binding</keyword>
<dbReference type="InterPro" id="IPR002190">
    <property type="entry name" value="MHD_dom"/>
</dbReference>
<evidence type="ECO:0000256" key="7">
    <source>
        <dbReference type="SAM" id="Phobius"/>
    </source>
</evidence>
<dbReference type="GO" id="GO:0005634">
    <property type="term" value="C:nucleus"/>
    <property type="evidence" value="ECO:0007669"/>
    <property type="project" value="TreeGrafter"/>
</dbReference>
<keyword evidence="3" id="KW-0067">ATP-binding</keyword>
<organism evidence="9 10">
    <name type="scientific">Tenebrio molitor</name>
    <name type="common">Yellow mealworm beetle</name>
    <dbReference type="NCBI Taxonomy" id="7067"/>
    <lineage>
        <taxon>Eukaryota</taxon>
        <taxon>Metazoa</taxon>
        <taxon>Ecdysozoa</taxon>
        <taxon>Arthropoda</taxon>
        <taxon>Hexapoda</taxon>
        <taxon>Insecta</taxon>
        <taxon>Pterygota</taxon>
        <taxon>Neoptera</taxon>
        <taxon>Endopterygota</taxon>
        <taxon>Coleoptera</taxon>
        <taxon>Polyphaga</taxon>
        <taxon>Cucujiformia</taxon>
        <taxon>Tenebrionidae</taxon>
        <taxon>Tenebrio</taxon>
    </lineage>
</organism>
<dbReference type="SUPFAM" id="SSF52540">
    <property type="entry name" value="P-loop containing nucleoside triphosphate hydrolases"/>
    <property type="match status" value="1"/>
</dbReference>
<dbReference type="InterPro" id="IPR000432">
    <property type="entry name" value="DNA_mismatch_repair_MutS_C"/>
</dbReference>
<dbReference type="PROSITE" id="PS00486">
    <property type="entry name" value="DNA_MISMATCH_REPAIR_2"/>
    <property type="match status" value="1"/>
</dbReference>
<dbReference type="InterPro" id="IPR036678">
    <property type="entry name" value="MutS_con_dom_sf"/>
</dbReference>
<dbReference type="Gene3D" id="1.10.10.1200">
    <property type="entry name" value="MAGE homology domain, winged helix WH1 motif"/>
    <property type="match status" value="1"/>
</dbReference>
<evidence type="ECO:0000313" key="9">
    <source>
        <dbReference type="EMBL" id="KAH0817383.1"/>
    </source>
</evidence>
<evidence type="ECO:0000256" key="4">
    <source>
        <dbReference type="ARBA" id="ARBA00023125"/>
    </source>
</evidence>
<feature type="compositionally biased region" description="Basic and acidic residues" evidence="6">
    <location>
        <begin position="1583"/>
        <end position="1593"/>
    </location>
</feature>
<dbReference type="Gene3D" id="1.10.10.1210">
    <property type="entry name" value="MAGE homology domain, winged helix WH2 motif"/>
    <property type="match status" value="1"/>
</dbReference>
<name>A0A8J6HPQ3_TENMO</name>
<dbReference type="FunFam" id="3.30.420.110:FF:000003">
    <property type="entry name" value="mutS protein homolog 4"/>
    <property type="match status" value="1"/>
</dbReference>
<dbReference type="PROSITE" id="PS50838">
    <property type="entry name" value="MAGE"/>
    <property type="match status" value="1"/>
</dbReference>
<evidence type="ECO:0000256" key="3">
    <source>
        <dbReference type="ARBA" id="ARBA00022840"/>
    </source>
</evidence>
<comment type="similarity">
    <text evidence="1">Belongs to the DNA mismatch repair MutS family.</text>
</comment>
<feature type="transmembrane region" description="Helical" evidence="7">
    <location>
        <begin position="92"/>
        <end position="109"/>
    </location>
</feature>
<feature type="region of interest" description="Disordered" evidence="6">
    <location>
        <begin position="1912"/>
        <end position="1931"/>
    </location>
</feature>
<dbReference type="Pfam" id="PF05188">
    <property type="entry name" value="MutS_II"/>
    <property type="match status" value="1"/>
</dbReference>
<feature type="transmembrane region" description="Helical" evidence="7">
    <location>
        <begin position="115"/>
        <end position="137"/>
    </location>
</feature>
<dbReference type="EMBL" id="JABDTM020019584">
    <property type="protein sequence ID" value="KAH0817383.1"/>
    <property type="molecule type" value="Genomic_DNA"/>
</dbReference>
<sequence length="2157" mass="241270">MKDANNVEFVTTKVPPDGGYGWVVASAMALNSFIYIPLSSCFGLIFKDTFAELGLSAAEVSLIVNLHTAFGMLTGLLNGVLLKLFGYRKTAVLAAVLYFGGITSTSFARSFPFFIVAYGLVASLGLGMCKSSFSLALNTYFKKRRSKAIGFTVTVTGFGPIVLPQLITFLMKFYDPQGVMLIFGGLCAHFFVTALLLQPVKWHMKDENEQLTLEQKKSSQPDSVQDSCDACTDNASQESKSLLAKITNFFDFDLLQDGIFLNILLGLSLSLFVDMNFTLLTPFILNDLGLTTYQIATFISTLGAADIVFRFLAPYIGDYLKSTPRQIYVFTIIFTAVMRFGLLFSTDFKVLLIPAIGLGIAKGVRRVYMKLIVPNHVSLEKLPSASGMELMINESHSSQPQRETSSKSRVNGETSRLARSQNDQHAVVSQVNVDEQVSNCVRYIVNNAGQNMHFRKADIQKHCAVKAGHQLQQVIEKMTEVLKNVYGYNLLVCDQAANSGKAYIVSNSLPYMNYSVDKSEPDTREVRKILLLLILSHIFMSNFPITEAALYTFLKHFQIDPNVRHPLFGPVNDYIANVLVKQKYLQMDTDPISKKVTFSWGVRAEKEISKHEILKFVCKMQDRQPKSWTNQYRVADEQGFENERQIEADGMDVRLDLSKFRNLGFVVAFKAKEVMGPPKGPIFRSTRRKSNSASSSATVWGKPHHSIFNNSTLRSGSTTMSTEVESRVITALTEGRGDARCEVGLASIDLSLPNLVLCQISDVHSYLNTLTKINILNPTDIIVPSTFLDSGSRLIDKVKKQFPNIKILGVPRKTFNKTNGMDRILDLCLPSNNAICVGLQHKYYALAAASALVTYLQNNLNIYNAKASINVSYQESEGYAIIDVSTADRLELVSSTKPAQATRYSTLFGVLNYCHTKIGARLLRSTILQPPCAPRIIEETSQCVSELIKHPQTLVSIQAILQKVSNVDQLLTLTSMPFGTSDNCSVRQLNYLLLLNGILELVEPLKGVIEHFQQPFFTELRETLESENFESVTRQIRNTIHPSAQFAKSEAGVAQRCYAIKSGINGLLDLVRKTYAERLNDMTEYVKHLGNRYNMALTLGNNNTKGYHIVFKLNCQQKRTFKKSDLPPEFIQVYRLAASFTMKTAELINYSTRLEDIMLEILKISNLMIRNVIVELKQYLGFFYKFCEDIARLDLLQSLAEASRRGRYVRPKFGDFTELVNARHPMLELLIGDQRVPNPISICKDYNVQIITGPNGSGKSIYIRQVMLLQVMAQVGCYVPADSALFRPMSRMFARIYLEDNMEYGASSFILEMKEVKYMMSLLSENSLFIIDELCRSTAANEGAALAMAICEKFCTTSVFLYVTTHYTSLADLAEMYLNVRAWQMETIASGETPRELSLDYKFRLIPGVTSLEHYGVYIVKKIWPESILREVYDVLDACKKQRSGDREYVGMNESTKLKYKLESNLRKLKSRGKLTKAAINKLLNDYQNELQKIDVLIDFNMDNGESGADLSPSENNFSGNFRVEEVATHLSLLDVATPRSVEGAFETSSYQNLSNFLREDSENVKKLIPEVTLACSEREFVLPESQQSERQDSSYSEASTGKEKTLPASTPTLWGVNRCNMSDDEVRSIVEELQSISESFSEDDDFDFSQESSYKTALSSINSDCGEDRHVFPVVTVVEGPQWSSDSDSSRDVSEPSRTKEVEGGCSHLSESMSYSPLCPSSFSQDFDGDEVSENFDHTGFCTGLDELNVPQSSTSSSLHFMSKNGVQLSGNGATTTDTNLGNISMNRDVDNITIENLKSVSVATVEKASSSNEKTGQTISSSAKESDYLMENQSKPRYVKRLKKFIPPKKLTKREIEEEFAEQDRKIYEASVSDSDFSKYLSLILNRPSVKQVQNSEHLALVRKTEKGVEVIPAQSEPPKKSKRCPFQRNLSNNSNIDVSIFSDKNAKHFEEFVNSDERDIKRFKFDFGSQKNKVFNFQPQSISEYAANEQFLFRGDNLQPSQGFPSLTPEGYYKQNREDINNIMNKYLGRGGEAGPTHDSNIFDKAGPSNELSIFDKAGPSNKLSIFDKAGPPNDLSIFDKAGPSNELSIFDKAGPANDLRIFDKAGVAGQSNDLTIFDKAGPSNELSIFDKAGSSNELSIFETCSLNEMDLEL</sequence>
<dbReference type="CDD" id="cd17352">
    <property type="entry name" value="MFS_MCT_SLC16"/>
    <property type="match status" value="1"/>
</dbReference>
<dbReference type="FunFam" id="1.20.1250.20:FF:000404">
    <property type="entry name" value="Monocarboxylate transporter 6-like Protein"/>
    <property type="match status" value="1"/>
</dbReference>
<dbReference type="PANTHER" id="PTHR11361">
    <property type="entry name" value="DNA MISMATCH REPAIR PROTEIN MUTS FAMILY MEMBER"/>
    <property type="match status" value="1"/>
</dbReference>
<feature type="region of interest" description="Disordered" evidence="6">
    <location>
        <begin position="394"/>
        <end position="427"/>
    </location>
</feature>